<name>A0ABY7VSG2_9BACT</name>
<evidence type="ECO:0000259" key="1">
    <source>
        <dbReference type="Pfam" id="PF23500"/>
    </source>
</evidence>
<proteinExistence type="predicted"/>
<dbReference type="PANTHER" id="PTHR33546:SF1">
    <property type="entry name" value="LARGE, MULTIFUNCTIONAL SECRETED PROTEIN"/>
    <property type="match status" value="1"/>
</dbReference>
<dbReference type="RefSeq" id="WP_274150236.1">
    <property type="nucleotide sequence ID" value="NZ_CP117811.1"/>
</dbReference>
<dbReference type="InterPro" id="IPR011042">
    <property type="entry name" value="6-blade_b-propeller_TolB-like"/>
</dbReference>
<accession>A0ABY7VSG2</accession>
<dbReference type="EMBL" id="CP117811">
    <property type="protein sequence ID" value="WDE96160.1"/>
    <property type="molecule type" value="Genomic_DNA"/>
</dbReference>
<keyword evidence="3" id="KW-1185">Reference proteome</keyword>
<sequence>MQDFTGKVNNPKFTKSGKIAAKPLVENMTSFGLGHDGSLYIVESPRQKNGQIVDIRGAKQFTQQDFKNTTVEERIAMMENDPKTGKAYFNRHSERIAKITDTNGDGIFDKRTEFADGMMRNTADGIAFSAIEHENSIYLTCIPHLWKFTDTNNDGIADKQEKLLSGFGPRLSMMGHDMHGITVGPDGRLYWSVGDRGYNVTSKEGKKFSAPNRGAIFRCNTDGTNFEVFHFGLRNPQEIAFDKHGNLFTFDNTGDIGDRARAVYAVESGDSGWYMEHQGLHQYRSRLDHSEFNGMSPWIEDQMFKPQQPKQPLWYLPPSVIFKMAPLELLTSLVKVSPANGKIAFLSQIFVPVLHAPISFALSSPKRGHHSKLMWLTQSSVKSLHQM</sequence>
<feature type="domain" description="DUF7133" evidence="1">
    <location>
        <begin position="18"/>
        <end position="256"/>
    </location>
</feature>
<evidence type="ECO:0000313" key="3">
    <source>
        <dbReference type="Proteomes" id="UP001214250"/>
    </source>
</evidence>
<organism evidence="2 3">
    <name type="scientific">Lentisphaera profundi</name>
    <dbReference type="NCBI Taxonomy" id="1658616"/>
    <lineage>
        <taxon>Bacteria</taxon>
        <taxon>Pseudomonadati</taxon>
        <taxon>Lentisphaerota</taxon>
        <taxon>Lentisphaeria</taxon>
        <taxon>Lentisphaerales</taxon>
        <taxon>Lentisphaeraceae</taxon>
        <taxon>Lentisphaera</taxon>
    </lineage>
</organism>
<dbReference type="Gene3D" id="2.120.10.30">
    <property type="entry name" value="TolB, C-terminal domain"/>
    <property type="match status" value="1"/>
</dbReference>
<dbReference type="Proteomes" id="UP001214250">
    <property type="component" value="Chromosome 1"/>
</dbReference>
<dbReference type="Pfam" id="PF23500">
    <property type="entry name" value="DUF7133"/>
    <property type="match status" value="1"/>
</dbReference>
<protein>
    <submittedName>
        <fullName evidence="2">PQQ-dependent sugar dehydrogenase</fullName>
    </submittedName>
</protein>
<gene>
    <name evidence="2" type="ORF">PQO03_10585</name>
</gene>
<dbReference type="PANTHER" id="PTHR33546">
    <property type="entry name" value="LARGE, MULTIFUNCTIONAL SECRETED PROTEIN-RELATED"/>
    <property type="match status" value="1"/>
</dbReference>
<dbReference type="SUPFAM" id="SSF63829">
    <property type="entry name" value="Calcium-dependent phosphotriesterase"/>
    <property type="match status" value="1"/>
</dbReference>
<dbReference type="InterPro" id="IPR055557">
    <property type="entry name" value="DUF7133"/>
</dbReference>
<reference evidence="2 3" key="1">
    <citation type="submission" date="2023-02" db="EMBL/GenBank/DDBJ databases">
        <title>Genome sequence of Lentisphaera profundi SAORIC-696.</title>
        <authorList>
            <person name="Kim e."/>
            <person name="Cho J.-C."/>
            <person name="Choi A."/>
            <person name="Kang I."/>
        </authorList>
    </citation>
    <scope>NUCLEOTIDE SEQUENCE [LARGE SCALE GENOMIC DNA]</scope>
    <source>
        <strain evidence="2 3">SAORIC-696</strain>
    </source>
</reference>
<evidence type="ECO:0000313" key="2">
    <source>
        <dbReference type="EMBL" id="WDE96160.1"/>
    </source>
</evidence>